<sequence length="168" mass="18556">MILSASFFSFCAAHYKSIGISLNHAHIKTKSSQLLNLFFMCLSKNGPHHAAAHACITFPSSKRDNGPTRQFWLHDYQRQIYWLASHDPKGTIASGEGAEYLGCKNCGSLPQDLLDWACPLKGGGHGVKMAAWMTRKAEAAAMAWSSGPRQAHTPPQQMTVLNSEVWKR</sequence>
<organism evidence="1 2">
    <name type="scientific">Cannabis sativa</name>
    <name type="common">Hemp</name>
    <name type="synonym">Marijuana</name>
    <dbReference type="NCBI Taxonomy" id="3483"/>
    <lineage>
        <taxon>Eukaryota</taxon>
        <taxon>Viridiplantae</taxon>
        <taxon>Streptophyta</taxon>
        <taxon>Embryophyta</taxon>
        <taxon>Tracheophyta</taxon>
        <taxon>Spermatophyta</taxon>
        <taxon>Magnoliopsida</taxon>
        <taxon>eudicotyledons</taxon>
        <taxon>Gunneridae</taxon>
        <taxon>Pentapetalae</taxon>
        <taxon>rosids</taxon>
        <taxon>fabids</taxon>
        <taxon>Rosales</taxon>
        <taxon>Cannabaceae</taxon>
        <taxon>Cannabis</taxon>
    </lineage>
</organism>
<dbReference type="EMBL" id="UZAU01000420">
    <property type="status" value="NOT_ANNOTATED_CDS"/>
    <property type="molecule type" value="Genomic_DNA"/>
</dbReference>
<accession>A0A803PQC5</accession>
<reference evidence="1" key="1">
    <citation type="submission" date="2018-11" db="EMBL/GenBank/DDBJ databases">
        <authorList>
            <person name="Grassa J C."/>
        </authorList>
    </citation>
    <scope>NUCLEOTIDE SEQUENCE [LARGE SCALE GENOMIC DNA]</scope>
</reference>
<keyword evidence="2" id="KW-1185">Reference proteome</keyword>
<proteinExistence type="predicted"/>
<dbReference type="AlphaFoldDB" id="A0A803PQC5"/>
<evidence type="ECO:0000313" key="1">
    <source>
        <dbReference type="EnsemblPlants" id="cds.evm.model.05.418"/>
    </source>
</evidence>
<name>A0A803PQC5_CANSA</name>
<dbReference type="Proteomes" id="UP000596661">
    <property type="component" value="Chromosome 5"/>
</dbReference>
<evidence type="ECO:0000313" key="2">
    <source>
        <dbReference type="Proteomes" id="UP000596661"/>
    </source>
</evidence>
<dbReference type="EnsemblPlants" id="evm.model.05.418">
    <property type="protein sequence ID" value="cds.evm.model.05.418"/>
    <property type="gene ID" value="evm.TU.05.418"/>
</dbReference>
<reference evidence="1" key="2">
    <citation type="submission" date="2021-03" db="UniProtKB">
        <authorList>
            <consortium name="EnsemblPlants"/>
        </authorList>
    </citation>
    <scope>IDENTIFICATION</scope>
</reference>
<protein>
    <submittedName>
        <fullName evidence="1">Uncharacterized protein</fullName>
    </submittedName>
</protein>
<dbReference type="Gramene" id="evm.model.05.418">
    <property type="protein sequence ID" value="cds.evm.model.05.418"/>
    <property type="gene ID" value="evm.TU.05.418"/>
</dbReference>